<protein>
    <submittedName>
        <fullName evidence="1">Uncharacterized protein</fullName>
    </submittedName>
</protein>
<organism evidence="1">
    <name type="scientific">Anguilla anguilla</name>
    <name type="common">European freshwater eel</name>
    <name type="synonym">Muraena anguilla</name>
    <dbReference type="NCBI Taxonomy" id="7936"/>
    <lineage>
        <taxon>Eukaryota</taxon>
        <taxon>Metazoa</taxon>
        <taxon>Chordata</taxon>
        <taxon>Craniata</taxon>
        <taxon>Vertebrata</taxon>
        <taxon>Euteleostomi</taxon>
        <taxon>Actinopterygii</taxon>
        <taxon>Neopterygii</taxon>
        <taxon>Teleostei</taxon>
        <taxon>Anguilliformes</taxon>
        <taxon>Anguillidae</taxon>
        <taxon>Anguilla</taxon>
    </lineage>
</organism>
<dbReference type="EMBL" id="GBXM01062703">
    <property type="protein sequence ID" value="JAH45874.1"/>
    <property type="molecule type" value="Transcribed_RNA"/>
</dbReference>
<dbReference type="AlphaFoldDB" id="A0A0E9SX04"/>
<reference evidence="1" key="1">
    <citation type="submission" date="2014-11" db="EMBL/GenBank/DDBJ databases">
        <authorList>
            <person name="Amaro Gonzalez C."/>
        </authorList>
    </citation>
    <scope>NUCLEOTIDE SEQUENCE</scope>
</reference>
<proteinExistence type="predicted"/>
<evidence type="ECO:0000313" key="1">
    <source>
        <dbReference type="EMBL" id="JAH45874.1"/>
    </source>
</evidence>
<reference evidence="1" key="2">
    <citation type="journal article" date="2015" name="Fish Shellfish Immunol.">
        <title>Early steps in the European eel (Anguilla anguilla)-Vibrio vulnificus interaction in the gills: Role of the RtxA13 toxin.</title>
        <authorList>
            <person name="Callol A."/>
            <person name="Pajuelo D."/>
            <person name="Ebbesson L."/>
            <person name="Teles M."/>
            <person name="MacKenzie S."/>
            <person name="Amaro C."/>
        </authorList>
    </citation>
    <scope>NUCLEOTIDE SEQUENCE</scope>
</reference>
<sequence>MFFSFFWFVTATRRALRNYKKKRDKD</sequence>
<accession>A0A0E9SX04</accession>
<name>A0A0E9SX04_ANGAN</name>